<comment type="subcellular location">
    <subcellularLocation>
        <location evidence="5">Secreted</location>
    </subcellularLocation>
    <subcellularLocation>
        <location evidence="5">Bacterial flagellum</location>
    </subcellularLocation>
</comment>
<dbReference type="GO" id="GO:0009424">
    <property type="term" value="C:bacterial-type flagellum hook"/>
    <property type="evidence" value="ECO:0007669"/>
    <property type="project" value="UniProtKB-UniRule"/>
</dbReference>
<dbReference type="GO" id="GO:0009421">
    <property type="term" value="C:bacterial-type flagellum filament cap"/>
    <property type="evidence" value="ECO:0007669"/>
    <property type="project" value="InterPro"/>
</dbReference>
<feature type="domain" description="Flagellar hook-associated protein 2 N-terminal" evidence="6">
    <location>
        <begin position="10"/>
        <end position="105"/>
    </location>
</feature>
<evidence type="ECO:0000313" key="8">
    <source>
        <dbReference type="EMBL" id="KNE20942.1"/>
    </source>
</evidence>
<dbReference type="InterPro" id="IPR010809">
    <property type="entry name" value="FliD_C"/>
</dbReference>
<dbReference type="EMBL" id="LGTO01000007">
    <property type="protein sequence ID" value="KNE20942.1"/>
    <property type="molecule type" value="Genomic_DNA"/>
</dbReference>
<keyword evidence="5" id="KW-0964">Secreted</keyword>
<protein>
    <recommendedName>
        <fullName evidence="5">Flagellar hook-associated protein 2</fullName>
        <shortName evidence="5">HAP2</shortName>
    </recommendedName>
    <alternativeName>
        <fullName evidence="5">Flagellar cap protein</fullName>
    </alternativeName>
</protein>
<feature type="domain" description="Flagellar hook-associated protein 2 C-terminal" evidence="7">
    <location>
        <begin position="215"/>
        <end position="477"/>
    </location>
</feature>
<keyword evidence="3" id="KW-0175">Coiled coil</keyword>
<comment type="caution">
    <text evidence="8">The sequence shown here is derived from an EMBL/GenBank/DDBJ whole genome shotgun (WGS) entry which is preliminary data.</text>
</comment>
<evidence type="ECO:0000259" key="7">
    <source>
        <dbReference type="Pfam" id="PF07195"/>
    </source>
</evidence>
<dbReference type="GO" id="GO:0071973">
    <property type="term" value="P:bacterial-type flagellum-dependent cell motility"/>
    <property type="evidence" value="ECO:0007669"/>
    <property type="project" value="TreeGrafter"/>
</dbReference>
<accession>A0A0L0QQR8</accession>
<dbReference type="InterPro" id="IPR003481">
    <property type="entry name" value="FliD_N"/>
</dbReference>
<gene>
    <name evidence="8" type="ORF">AFK71_15160</name>
</gene>
<dbReference type="PATRIC" id="fig|1473.5.peg.1692"/>
<evidence type="ECO:0000256" key="1">
    <source>
        <dbReference type="ARBA" id="ARBA00009764"/>
    </source>
</evidence>
<keyword evidence="4 5" id="KW-0975">Bacterial flagellum</keyword>
<sequence>MVMRVGGLASGMDIEAIVDKLMNAERIPLNKLEQDRTKLEWKRDAFREINSKLTELDNLMIEMKKSIAYNAKSVSSSLQDAVTATANADTANGTYQIKVNQLASTAINVSKNELTIKPTDKLTAGEKVTFNTVNEKGETQEYTYEIKAGDTLSDVLKKISRDDNNVRMFYDESSNKVMMETTRTGNYRDGAEIQFAEDSFLAEVLQMDMSKEKGGTNAKFEYNNSGLEMESKTNSYKLGDKLTFEFKQTTDGKNASLTVTNDVEASYEKIMKFVDKYNEVVEALNSSQLEERYRDFLPLTEEQKKDMSESEIELWEERAKSGLLRGDTTISGGLSNLRSSWYAKVETGGEYTSLTQVGIQTSKDYLDGGKLIVNEGKLKSALRENPADVQKLFTNSDEGESRGLIQRLDDALEVTKKQIGKKAGSVLTPSLESYTLGKQMKELDERIEAFETRLTQVETRYWKQFTAMEKAISRMNQQSAQLLSQFGGGM</sequence>
<dbReference type="PANTHER" id="PTHR30288:SF0">
    <property type="entry name" value="FLAGELLAR HOOK-ASSOCIATED PROTEIN 2"/>
    <property type="match status" value="1"/>
</dbReference>
<dbReference type="GO" id="GO:0005576">
    <property type="term" value="C:extracellular region"/>
    <property type="evidence" value="ECO:0007669"/>
    <property type="project" value="UniProtKB-SubCell"/>
</dbReference>
<keyword evidence="9" id="KW-1185">Reference proteome</keyword>
<keyword evidence="8" id="KW-0282">Flagellum</keyword>
<keyword evidence="8" id="KW-0969">Cilium</keyword>
<organism evidence="8 9">
    <name type="scientific">Virgibacillus pantothenticus</name>
    <dbReference type="NCBI Taxonomy" id="1473"/>
    <lineage>
        <taxon>Bacteria</taxon>
        <taxon>Bacillati</taxon>
        <taxon>Bacillota</taxon>
        <taxon>Bacilli</taxon>
        <taxon>Bacillales</taxon>
        <taxon>Bacillaceae</taxon>
        <taxon>Virgibacillus</taxon>
    </lineage>
</organism>
<dbReference type="GO" id="GO:0007155">
    <property type="term" value="P:cell adhesion"/>
    <property type="evidence" value="ECO:0007669"/>
    <property type="project" value="InterPro"/>
</dbReference>
<evidence type="ECO:0000256" key="4">
    <source>
        <dbReference type="ARBA" id="ARBA00023143"/>
    </source>
</evidence>
<evidence type="ECO:0000256" key="5">
    <source>
        <dbReference type="RuleBase" id="RU362066"/>
    </source>
</evidence>
<comment type="subunit">
    <text evidence="2 5">Homopentamer.</text>
</comment>
<dbReference type="AlphaFoldDB" id="A0A0L0QQR8"/>
<dbReference type="Pfam" id="PF07195">
    <property type="entry name" value="FliD_C"/>
    <property type="match status" value="1"/>
</dbReference>
<evidence type="ECO:0000313" key="9">
    <source>
        <dbReference type="Proteomes" id="UP000036780"/>
    </source>
</evidence>
<evidence type="ECO:0000256" key="2">
    <source>
        <dbReference type="ARBA" id="ARBA00011255"/>
    </source>
</evidence>
<comment type="similarity">
    <text evidence="1 5">Belongs to the FliD family.</text>
</comment>
<dbReference type="PANTHER" id="PTHR30288">
    <property type="entry name" value="FLAGELLAR CAP/ASSEMBLY PROTEIN FLID"/>
    <property type="match status" value="1"/>
</dbReference>
<proteinExistence type="inferred from homology"/>
<dbReference type="InterPro" id="IPR040026">
    <property type="entry name" value="FliD"/>
</dbReference>
<name>A0A0L0QQR8_VIRPA</name>
<evidence type="ECO:0000259" key="6">
    <source>
        <dbReference type="Pfam" id="PF02465"/>
    </source>
</evidence>
<keyword evidence="8" id="KW-0966">Cell projection</keyword>
<dbReference type="Proteomes" id="UP000036780">
    <property type="component" value="Unassembled WGS sequence"/>
</dbReference>
<reference evidence="9" key="1">
    <citation type="submission" date="2015-07" db="EMBL/GenBank/DDBJ databases">
        <title>Fjat-10053 dsm26.</title>
        <authorList>
            <person name="Liu B."/>
            <person name="Wang J."/>
            <person name="Zhu Y."/>
            <person name="Liu G."/>
            <person name="Chen Q."/>
            <person name="Chen Z."/>
            <person name="Lan J."/>
            <person name="Che J."/>
            <person name="Ge C."/>
            <person name="Shi H."/>
            <person name="Pan Z."/>
            <person name="Liu X."/>
        </authorList>
    </citation>
    <scope>NUCLEOTIDE SEQUENCE [LARGE SCALE GENOMIC DNA]</scope>
    <source>
        <strain evidence="9">DSM 26</strain>
    </source>
</reference>
<evidence type="ECO:0000256" key="3">
    <source>
        <dbReference type="ARBA" id="ARBA00023054"/>
    </source>
</evidence>
<comment type="function">
    <text evidence="5">Required for morphogenesis and for the elongation of the flagellar filament by facilitating polymerization of the flagellin monomers at the tip of growing filament. Forms a capping structure, which prevents flagellin subunits (transported through the central channel of the flagellum) from leaking out without polymerization at the distal end.</text>
</comment>
<dbReference type="NCBIfam" id="NF005833">
    <property type="entry name" value="PRK07737.1"/>
    <property type="match status" value="1"/>
</dbReference>
<dbReference type="Pfam" id="PF02465">
    <property type="entry name" value="FliD_N"/>
    <property type="match status" value="1"/>
</dbReference>